<organism evidence="1 2">
    <name type="scientific">Legionella impletisoli</name>
    <dbReference type="NCBI Taxonomy" id="343510"/>
    <lineage>
        <taxon>Bacteria</taxon>
        <taxon>Pseudomonadati</taxon>
        <taxon>Pseudomonadota</taxon>
        <taxon>Gammaproteobacteria</taxon>
        <taxon>Legionellales</taxon>
        <taxon>Legionellaceae</taxon>
        <taxon>Legionella</taxon>
    </lineage>
</organism>
<proteinExistence type="predicted"/>
<evidence type="ECO:0008006" key="3">
    <source>
        <dbReference type="Google" id="ProtNLM"/>
    </source>
</evidence>
<reference evidence="1" key="1">
    <citation type="journal article" date="2014" name="Int. J. Syst. Evol. Microbiol.">
        <title>Complete genome sequence of Corynebacterium casei LMG S-19264T (=DSM 44701T), isolated from a smear-ripened cheese.</title>
        <authorList>
            <consortium name="US DOE Joint Genome Institute (JGI-PGF)"/>
            <person name="Walter F."/>
            <person name="Albersmeier A."/>
            <person name="Kalinowski J."/>
            <person name="Ruckert C."/>
        </authorList>
    </citation>
    <scope>NUCLEOTIDE SEQUENCE</scope>
    <source>
        <strain evidence="1">JCM 13919</strain>
    </source>
</reference>
<protein>
    <recommendedName>
        <fullName evidence="3">Coiled-coil protein</fullName>
    </recommendedName>
</protein>
<evidence type="ECO:0000313" key="1">
    <source>
        <dbReference type="EMBL" id="GGI86843.1"/>
    </source>
</evidence>
<name>A0A917NBW2_9GAMM</name>
<evidence type="ECO:0000313" key="2">
    <source>
        <dbReference type="Proteomes" id="UP000630149"/>
    </source>
</evidence>
<accession>A0A917NBW2</accession>
<dbReference type="RefSeq" id="WP_131776980.1">
    <property type="nucleotide sequence ID" value="NZ_BMOB01000006.1"/>
</dbReference>
<keyword evidence="2" id="KW-1185">Reference proteome</keyword>
<dbReference type="AlphaFoldDB" id="A0A917NBW2"/>
<gene>
    <name evidence="1" type="ORF">GCM10007966_14380</name>
</gene>
<sequence>MTIFLILAKKIILAELKELRNQSIGSDQSLPNRVFSTFWLGRDAEVSDAKRDILDELIQNIRSFKPKETDEDNLEALLHLIAEGKEMAKKVSDEKGFVNEGMTGPALESLMRLLNSVRDKLQEHQLTDLECKNDPYGIFCFFAAKYLATKLVDDLKKGKVADMLDNPKVSSAALISSKKDLILRRRLLLCKVMIERRDLSIDELSIRECVKSAIDNILADNRTLCEEGAKVSLPFGVTLFRSLHLGPTLNPSLGRLAVFMNAAMAALENPALYDAELRVRRDSQAAPAPASPG</sequence>
<comment type="caution">
    <text evidence="1">The sequence shown here is derived from an EMBL/GenBank/DDBJ whole genome shotgun (WGS) entry which is preliminary data.</text>
</comment>
<reference evidence="1" key="2">
    <citation type="submission" date="2020-09" db="EMBL/GenBank/DDBJ databases">
        <authorList>
            <person name="Sun Q."/>
            <person name="Ohkuma M."/>
        </authorList>
    </citation>
    <scope>NUCLEOTIDE SEQUENCE</scope>
    <source>
        <strain evidence="1">JCM 13919</strain>
    </source>
</reference>
<dbReference type="Proteomes" id="UP000630149">
    <property type="component" value="Unassembled WGS sequence"/>
</dbReference>
<dbReference type="EMBL" id="BMOB01000006">
    <property type="protein sequence ID" value="GGI86843.1"/>
    <property type="molecule type" value="Genomic_DNA"/>
</dbReference>
<dbReference type="OrthoDB" id="5641125at2"/>